<dbReference type="PANTHER" id="PTHR21184:SF6">
    <property type="entry name" value="CONSERVED PLASMA MEMBRANE PROTEIN"/>
    <property type="match status" value="1"/>
</dbReference>
<evidence type="ECO:0000256" key="1">
    <source>
        <dbReference type="ARBA" id="ARBA00044953"/>
    </source>
</evidence>
<comment type="similarity">
    <text evidence="1">Belongs to the menorin family.</text>
</comment>
<protein>
    <recommendedName>
        <fullName evidence="3">Menorin-like domain-containing protein</fullName>
    </recommendedName>
</protein>
<accession>V5I8P8</accession>
<feature type="signal peptide" evidence="2">
    <location>
        <begin position="1"/>
        <end position="20"/>
    </location>
</feature>
<name>V5I8P8_ANOGL</name>
<feature type="domain" description="Menorin-like" evidence="3">
    <location>
        <begin position="34"/>
        <end position="286"/>
    </location>
</feature>
<organism evidence="4">
    <name type="scientific">Anoplophora glabripennis</name>
    <name type="common">Asian longhorn beetle</name>
    <name type="synonym">Anoplophora nobilis</name>
    <dbReference type="NCBI Taxonomy" id="217634"/>
    <lineage>
        <taxon>Eukaryota</taxon>
        <taxon>Metazoa</taxon>
        <taxon>Ecdysozoa</taxon>
        <taxon>Arthropoda</taxon>
        <taxon>Hexapoda</taxon>
        <taxon>Insecta</taxon>
        <taxon>Pterygota</taxon>
        <taxon>Neoptera</taxon>
        <taxon>Endopterygota</taxon>
        <taxon>Coleoptera</taxon>
        <taxon>Polyphaga</taxon>
        <taxon>Cucujiformia</taxon>
        <taxon>Chrysomeloidea</taxon>
        <taxon>Cerambycidae</taxon>
        <taxon>Lamiinae</taxon>
        <taxon>Lamiini</taxon>
        <taxon>Anoplophora</taxon>
    </lineage>
</organism>
<gene>
    <name evidence="4" type="primary">F151A</name>
</gene>
<keyword evidence="2" id="KW-0732">Signal</keyword>
<dbReference type="GO" id="GO:0005615">
    <property type="term" value="C:extracellular space"/>
    <property type="evidence" value="ECO:0007669"/>
    <property type="project" value="TreeGrafter"/>
</dbReference>
<evidence type="ECO:0000256" key="2">
    <source>
        <dbReference type="SAM" id="SignalP"/>
    </source>
</evidence>
<dbReference type="AlphaFoldDB" id="V5I8P8"/>
<evidence type="ECO:0000313" key="4">
    <source>
        <dbReference type="EMBL" id="JAB64156.1"/>
    </source>
</evidence>
<dbReference type="Pfam" id="PF10223">
    <property type="entry name" value="Menorin_N"/>
    <property type="match status" value="1"/>
</dbReference>
<dbReference type="PANTHER" id="PTHR21184">
    <property type="entry name" value="MENORIN (DENDRITIC BRANCHING PROTEIN)"/>
    <property type="match status" value="1"/>
</dbReference>
<reference evidence="4" key="1">
    <citation type="submission" date="2013-07" db="EMBL/GenBank/DDBJ databases">
        <title>Midgut Transcriptome Profiling of Anoplphora glabripennis, a Lignocellulose Degrading, Wood-Boring Cerambycid.</title>
        <authorList>
            <person name="Scully E.D."/>
            <person name="Hoover K."/>
            <person name="Carlson J.E."/>
            <person name="Tien M."/>
            <person name="Geib S.M."/>
        </authorList>
    </citation>
    <scope>NUCLEOTIDE SEQUENCE</scope>
</reference>
<dbReference type="InterPro" id="IPR019356">
    <property type="entry name" value="Menorin_dom"/>
</dbReference>
<sequence length="325" mass="34980">MYFRNCVYFLCGCVAFGAMASPDVTVFFPEINGNLSSITWAHAVNNQSYLNSTLNDNNIMMIEADIVLGTLTGTNNTNGTNATEIPVMGHPPSNTSDLSLENFLTTIDLFNTNATNTTTRKGVKLDFKSIEVFNASITLLRSYNQGRYPIWLNADILEGPINATTVPVNADQFLQGASEFNNTVLSIGWTTNFGANMTGNYTTAQISSMTTVIRQNNVTQNITFPVRAGLAAESLSVMSALITNVTGSTLTLWSSEGDNVNVTNLRNLIAQIGVGRVFIDIPDDLRNQLSLDNLPSTPVAPGGASSLMPKLVVSVLVALLAFICK</sequence>
<proteinExistence type="inferred from homology"/>
<dbReference type="EMBL" id="GALX01004310">
    <property type="protein sequence ID" value="JAB64156.1"/>
    <property type="molecule type" value="Transcribed_RNA"/>
</dbReference>
<feature type="chain" id="PRO_5004738539" description="Menorin-like domain-containing protein" evidence="2">
    <location>
        <begin position="21"/>
        <end position="325"/>
    </location>
</feature>
<evidence type="ECO:0000259" key="3">
    <source>
        <dbReference type="Pfam" id="PF10223"/>
    </source>
</evidence>